<dbReference type="GO" id="GO:0016491">
    <property type="term" value="F:oxidoreductase activity"/>
    <property type="evidence" value="ECO:0007669"/>
    <property type="project" value="UniProtKB-KW"/>
</dbReference>
<keyword evidence="2" id="KW-0560">Oxidoreductase</keyword>
<protein>
    <submittedName>
        <fullName evidence="5">Pyruvate dehydrogenase E1 component beta subunit</fullName>
    </submittedName>
</protein>
<dbReference type="OrthoDB" id="9771835at2"/>
<evidence type="ECO:0000313" key="5">
    <source>
        <dbReference type="EMBL" id="SDF69672.1"/>
    </source>
</evidence>
<evidence type="ECO:0000313" key="6">
    <source>
        <dbReference type="Proteomes" id="UP000198972"/>
    </source>
</evidence>
<evidence type="ECO:0000256" key="2">
    <source>
        <dbReference type="ARBA" id="ARBA00023002"/>
    </source>
</evidence>
<dbReference type="SUPFAM" id="SSF52518">
    <property type="entry name" value="Thiamin diphosphate-binding fold (THDP-binding)"/>
    <property type="match status" value="1"/>
</dbReference>
<sequence length="326" mass="35112">MRKMTYGEGIREALRIKMQEDPNVVLLGEDVGPYGGTFGVTKGLWEEFGEQRVRDTPISEGIIVGASVGAAATGLRPVPELMFMDFLTFGMDGLVNQAAKMRYMFGGKISVPMVLRLPTGGGMNAGAQHSQSLEAWVTHIPGLKVVFPSNAEDAWGLMLTAIEDDNPVCYLESKALYSRKSEVPDHVAPIPFGLAKVKREGSDVSIITYGKQVHDALTAAEQLAQEGIEAEVIDLRSLYPLDKEAIRATVAKTHRAVVVTEEVKRGGYGGELSAMISEELFDELDAPVVRIGALNTPVPYATNLEAAVLPNVADIVNGIKGMGLKK</sequence>
<evidence type="ECO:0000259" key="4">
    <source>
        <dbReference type="SMART" id="SM00861"/>
    </source>
</evidence>
<name>A0A1G7N6U7_9BACL</name>
<dbReference type="STRING" id="670482.SAMN04488542_11540"/>
<dbReference type="Gene3D" id="3.40.50.970">
    <property type="match status" value="1"/>
</dbReference>
<keyword evidence="3" id="KW-0786">Thiamine pyrophosphate</keyword>
<organism evidence="5 6">
    <name type="scientific">Fontibacillus panacisegetis</name>
    <dbReference type="NCBI Taxonomy" id="670482"/>
    <lineage>
        <taxon>Bacteria</taxon>
        <taxon>Bacillati</taxon>
        <taxon>Bacillota</taxon>
        <taxon>Bacilli</taxon>
        <taxon>Bacillales</taxon>
        <taxon>Paenibacillaceae</taxon>
        <taxon>Fontibacillus</taxon>
    </lineage>
</organism>
<feature type="domain" description="Transketolase-like pyrimidine-binding" evidence="4">
    <location>
        <begin position="4"/>
        <end position="179"/>
    </location>
</feature>
<dbReference type="FunFam" id="3.40.50.920:FF:000001">
    <property type="entry name" value="Pyruvate dehydrogenase E1 beta subunit"/>
    <property type="match status" value="1"/>
</dbReference>
<dbReference type="FunFam" id="3.40.50.970:FF:000001">
    <property type="entry name" value="Pyruvate dehydrogenase E1 beta subunit"/>
    <property type="match status" value="1"/>
</dbReference>
<dbReference type="PANTHER" id="PTHR43257">
    <property type="entry name" value="PYRUVATE DEHYDROGENASE E1 COMPONENT BETA SUBUNIT"/>
    <property type="match status" value="1"/>
</dbReference>
<dbReference type="PANTHER" id="PTHR43257:SF2">
    <property type="entry name" value="PYRUVATE DEHYDROGENASE E1 COMPONENT SUBUNIT BETA"/>
    <property type="match status" value="1"/>
</dbReference>
<dbReference type="SUPFAM" id="SSF52922">
    <property type="entry name" value="TK C-terminal domain-like"/>
    <property type="match status" value="1"/>
</dbReference>
<proteinExistence type="predicted"/>
<dbReference type="Proteomes" id="UP000198972">
    <property type="component" value="Unassembled WGS sequence"/>
</dbReference>
<dbReference type="InterPro" id="IPR009014">
    <property type="entry name" value="Transketo_C/PFOR_II"/>
</dbReference>
<comment type="cofactor">
    <cofactor evidence="1">
        <name>thiamine diphosphate</name>
        <dbReference type="ChEBI" id="CHEBI:58937"/>
    </cofactor>
</comment>
<gene>
    <name evidence="5" type="ORF">SAMN04488542_11540</name>
</gene>
<dbReference type="Pfam" id="PF02779">
    <property type="entry name" value="Transket_pyr"/>
    <property type="match status" value="1"/>
</dbReference>
<keyword evidence="6" id="KW-1185">Reference proteome</keyword>
<dbReference type="CDD" id="cd07036">
    <property type="entry name" value="TPP_PYR_E1-PDHc-beta_like"/>
    <property type="match status" value="1"/>
</dbReference>
<evidence type="ECO:0000256" key="3">
    <source>
        <dbReference type="ARBA" id="ARBA00023052"/>
    </source>
</evidence>
<dbReference type="InterPro" id="IPR033248">
    <property type="entry name" value="Transketolase_C"/>
</dbReference>
<reference evidence="5 6" key="1">
    <citation type="submission" date="2016-10" db="EMBL/GenBank/DDBJ databases">
        <authorList>
            <person name="de Groot N.N."/>
        </authorList>
    </citation>
    <scope>NUCLEOTIDE SEQUENCE [LARGE SCALE GENOMIC DNA]</scope>
    <source>
        <strain evidence="5 6">DSM 28129</strain>
    </source>
</reference>
<accession>A0A1G7N6U7</accession>
<dbReference type="Pfam" id="PF02780">
    <property type="entry name" value="Transketolase_C"/>
    <property type="match status" value="1"/>
</dbReference>
<dbReference type="InterPro" id="IPR029061">
    <property type="entry name" value="THDP-binding"/>
</dbReference>
<dbReference type="AlphaFoldDB" id="A0A1G7N6U7"/>
<dbReference type="InterPro" id="IPR005475">
    <property type="entry name" value="Transketolase-like_Pyr-bd"/>
</dbReference>
<keyword evidence="5" id="KW-0670">Pyruvate</keyword>
<dbReference type="RefSeq" id="WP_091231276.1">
    <property type="nucleotide sequence ID" value="NZ_FNBG01000015.1"/>
</dbReference>
<dbReference type="NCBIfam" id="NF006667">
    <property type="entry name" value="PRK09212.1"/>
    <property type="match status" value="1"/>
</dbReference>
<dbReference type="SMART" id="SM00861">
    <property type="entry name" value="Transket_pyr"/>
    <property type="match status" value="1"/>
</dbReference>
<evidence type="ECO:0000256" key="1">
    <source>
        <dbReference type="ARBA" id="ARBA00001964"/>
    </source>
</evidence>
<dbReference type="EMBL" id="FNBG01000015">
    <property type="protein sequence ID" value="SDF69672.1"/>
    <property type="molecule type" value="Genomic_DNA"/>
</dbReference>
<dbReference type="Gene3D" id="3.40.50.920">
    <property type="match status" value="1"/>
</dbReference>